<protein>
    <submittedName>
        <fullName evidence="1">Uncharacterized protein</fullName>
    </submittedName>
</protein>
<dbReference type="Proteomes" id="UP000703661">
    <property type="component" value="Unassembled WGS sequence"/>
</dbReference>
<proteinExistence type="predicted"/>
<keyword evidence="2" id="KW-1185">Reference proteome</keyword>
<comment type="caution">
    <text evidence="1">The sequence shown here is derived from an EMBL/GenBank/DDBJ whole genome shotgun (WGS) entry which is preliminary data.</text>
</comment>
<evidence type="ECO:0000313" key="2">
    <source>
        <dbReference type="Proteomes" id="UP000703661"/>
    </source>
</evidence>
<sequence>MEHIIDLENASINSLLAERTIIHWQDIPEFAQLIEPVNHLDDVPTLPSLAHLLGLVELICQSDEEQSNKQFLLLESYCSIADSETVSLVISSFILEGSESYPTLTTKATGWLAWALDYKPELERKGRMVKRLWKLAQWRGEDVVKLRDGNEPRMLENQQLILANLLDRIFYWMESKEYEESIEQLKERVAYYTKTPELLIFAMDTILRYLDGRWSRSSIKEEGVRPKQAGLSLMEINQERSPIHYLSLNTPGPFGFPDNKAGTRGKSLKEREIPVNQGRSEVDKEYEISDLVAQCLEGHEPETTEQLLRSFILHIGIRVDTVMVSASSAVAKHAAQQRDKILMRLIAENPVYRRIITSAMNQVPWLAASICLPLIQAMLRCAIAHWNNCKNILPQAYPKELEEAVWVAQLAEHTGLVPSPINEAVVLFPLINSKDIGLILEQCYYVVLVKNADMLQQQQKHQSQQLEGPEISLITKLIFKHAKRTVHLMPLFVMASQQA</sequence>
<name>A0A9P6N3L9_9FUNG</name>
<organism evidence="1 2">
    <name type="scientific">Entomortierella chlamydospora</name>
    <dbReference type="NCBI Taxonomy" id="101097"/>
    <lineage>
        <taxon>Eukaryota</taxon>
        <taxon>Fungi</taxon>
        <taxon>Fungi incertae sedis</taxon>
        <taxon>Mucoromycota</taxon>
        <taxon>Mortierellomycotina</taxon>
        <taxon>Mortierellomycetes</taxon>
        <taxon>Mortierellales</taxon>
        <taxon>Mortierellaceae</taxon>
        <taxon>Entomortierella</taxon>
    </lineage>
</organism>
<accession>A0A9P6N3L9</accession>
<reference evidence="1" key="1">
    <citation type="journal article" date="2020" name="Fungal Divers.">
        <title>Resolving the Mortierellaceae phylogeny through synthesis of multi-gene phylogenetics and phylogenomics.</title>
        <authorList>
            <person name="Vandepol N."/>
            <person name="Liber J."/>
            <person name="Desiro A."/>
            <person name="Na H."/>
            <person name="Kennedy M."/>
            <person name="Barry K."/>
            <person name="Grigoriev I.V."/>
            <person name="Miller A.N."/>
            <person name="O'Donnell K."/>
            <person name="Stajich J.E."/>
            <person name="Bonito G."/>
        </authorList>
    </citation>
    <scope>NUCLEOTIDE SEQUENCE</scope>
    <source>
        <strain evidence="1">NRRL 2769</strain>
    </source>
</reference>
<dbReference type="EMBL" id="JAAAID010000035">
    <property type="protein sequence ID" value="KAG0023959.1"/>
    <property type="molecule type" value="Genomic_DNA"/>
</dbReference>
<evidence type="ECO:0000313" key="1">
    <source>
        <dbReference type="EMBL" id="KAG0023959.1"/>
    </source>
</evidence>
<dbReference type="AlphaFoldDB" id="A0A9P6N3L9"/>
<gene>
    <name evidence="1" type="ORF">BGZ80_006973</name>
</gene>